<organism evidence="1 2">
    <name type="scientific">Fusarium ambrosium</name>
    <dbReference type="NCBI Taxonomy" id="131363"/>
    <lineage>
        <taxon>Eukaryota</taxon>
        <taxon>Fungi</taxon>
        <taxon>Dikarya</taxon>
        <taxon>Ascomycota</taxon>
        <taxon>Pezizomycotina</taxon>
        <taxon>Sordariomycetes</taxon>
        <taxon>Hypocreomycetidae</taxon>
        <taxon>Hypocreales</taxon>
        <taxon>Nectriaceae</taxon>
        <taxon>Fusarium</taxon>
        <taxon>Fusarium solani species complex</taxon>
    </lineage>
</organism>
<gene>
    <name evidence="1" type="ORF">CDV31_015974</name>
</gene>
<comment type="caution">
    <text evidence="1">The sequence shown here is derived from an EMBL/GenBank/DDBJ whole genome shotgun (WGS) entry which is preliminary data.</text>
</comment>
<dbReference type="Proteomes" id="UP000288429">
    <property type="component" value="Unassembled WGS sequence"/>
</dbReference>
<evidence type="ECO:0000313" key="2">
    <source>
        <dbReference type="Proteomes" id="UP000288429"/>
    </source>
</evidence>
<reference evidence="1 2" key="1">
    <citation type="submission" date="2017-06" db="EMBL/GenBank/DDBJ databases">
        <title>Cmopartive genomic analysis of Ambrosia Fusariam Clade fungi.</title>
        <authorList>
            <person name="Stajich J.E."/>
            <person name="Carrillo J."/>
            <person name="Kijimoto T."/>
            <person name="Eskalen A."/>
            <person name="O'Donnell K."/>
            <person name="Kasson M."/>
        </authorList>
    </citation>
    <scope>NUCLEOTIDE SEQUENCE [LARGE SCALE GENOMIC DNA]</scope>
    <source>
        <strain evidence="1 2">NRRL 20438</strain>
    </source>
</reference>
<dbReference type="AlphaFoldDB" id="A0A428SGI1"/>
<name>A0A428SGI1_9HYPO</name>
<accession>A0A428SGI1</accession>
<dbReference type="EMBL" id="NIZV01000462">
    <property type="protein sequence ID" value="RSL88879.1"/>
    <property type="molecule type" value="Genomic_DNA"/>
</dbReference>
<proteinExistence type="predicted"/>
<keyword evidence="2" id="KW-1185">Reference proteome</keyword>
<evidence type="ECO:0000313" key="1">
    <source>
        <dbReference type="EMBL" id="RSL88879.1"/>
    </source>
</evidence>
<protein>
    <submittedName>
        <fullName evidence="1">Uncharacterized protein</fullName>
    </submittedName>
</protein>
<sequence length="111" mass="12388">MLSPEIDEVAGLTGSWITPFSDRARKKRTVFIWTCCSCLASGMRVTVSDILDPSSFTQTTICPDRSRPPIPPPRQTSLPFFPKLFLSFETQDTPIQRSSETTVCLNYAIKG</sequence>